<evidence type="ECO:0000313" key="2">
    <source>
        <dbReference type="EMBL" id="SVA19491.1"/>
    </source>
</evidence>
<name>A0A381TVN2_9ZZZZ</name>
<organism evidence="2">
    <name type="scientific">marine metagenome</name>
    <dbReference type="NCBI Taxonomy" id="408172"/>
    <lineage>
        <taxon>unclassified sequences</taxon>
        <taxon>metagenomes</taxon>
        <taxon>ecological metagenomes</taxon>
    </lineage>
</organism>
<sequence>MEENMAKGYWISAYREINDPAKLAAYAELAAPAVKANGGNFLVRGGTITAKEAGVAERTVVVEFPSYDVALETYESDAYQAALEKLADGVVRDFRIVEGA</sequence>
<protein>
    <recommendedName>
        <fullName evidence="1">DUF1330 domain-containing protein</fullName>
    </recommendedName>
</protein>
<reference evidence="2" key="1">
    <citation type="submission" date="2018-05" db="EMBL/GenBank/DDBJ databases">
        <authorList>
            <person name="Lanie J.A."/>
            <person name="Ng W.-L."/>
            <person name="Kazmierczak K.M."/>
            <person name="Andrzejewski T.M."/>
            <person name="Davidsen T.M."/>
            <person name="Wayne K.J."/>
            <person name="Tettelin H."/>
            <person name="Glass J.I."/>
            <person name="Rusch D."/>
            <person name="Podicherti R."/>
            <person name="Tsui H.-C.T."/>
            <person name="Winkler M.E."/>
        </authorList>
    </citation>
    <scope>NUCLEOTIDE SEQUENCE</scope>
</reference>
<dbReference type="EMBL" id="UINC01005161">
    <property type="protein sequence ID" value="SVA19491.1"/>
    <property type="molecule type" value="Genomic_DNA"/>
</dbReference>
<evidence type="ECO:0000259" key="1">
    <source>
        <dbReference type="Pfam" id="PF07045"/>
    </source>
</evidence>
<gene>
    <name evidence="2" type="ORF">METZ01_LOCUS72345</name>
</gene>
<feature type="domain" description="DUF1330" evidence="1">
    <location>
        <begin position="7"/>
        <end position="99"/>
    </location>
</feature>
<dbReference type="PANTHER" id="PTHR41521:SF4">
    <property type="entry name" value="BLR0684 PROTEIN"/>
    <property type="match status" value="1"/>
</dbReference>
<dbReference type="InterPro" id="IPR010753">
    <property type="entry name" value="DUF1330"/>
</dbReference>
<dbReference type="AlphaFoldDB" id="A0A381TVN2"/>
<proteinExistence type="predicted"/>
<accession>A0A381TVN2</accession>
<dbReference type="Pfam" id="PF07045">
    <property type="entry name" value="DUF1330"/>
    <property type="match status" value="1"/>
</dbReference>
<dbReference type="PANTHER" id="PTHR41521">
    <property type="match status" value="1"/>
</dbReference>
<dbReference type="SUPFAM" id="SSF54909">
    <property type="entry name" value="Dimeric alpha+beta barrel"/>
    <property type="match status" value="1"/>
</dbReference>
<dbReference type="InterPro" id="IPR011008">
    <property type="entry name" value="Dimeric_a/b-barrel"/>
</dbReference>
<dbReference type="Gene3D" id="3.30.70.100">
    <property type="match status" value="1"/>
</dbReference>